<proteinExistence type="predicted"/>
<gene>
    <name evidence="2" type="ORF">L873DRAFT_1795926</name>
</gene>
<dbReference type="EMBL" id="ML120559">
    <property type="protein sequence ID" value="RPA89723.1"/>
    <property type="molecule type" value="Genomic_DNA"/>
</dbReference>
<reference evidence="2 3" key="1">
    <citation type="journal article" date="2018" name="Nat. Ecol. Evol.">
        <title>Pezizomycetes genomes reveal the molecular basis of ectomycorrhizal truffle lifestyle.</title>
        <authorList>
            <person name="Murat C."/>
            <person name="Payen T."/>
            <person name="Noel B."/>
            <person name="Kuo A."/>
            <person name="Morin E."/>
            <person name="Chen J."/>
            <person name="Kohler A."/>
            <person name="Krizsan K."/>
            <person name="Balestrini R."/>
            <person name="Da Silva C."/>
            <person name="Montanini B."/>
            <person name="Hainaut M."/>
            <person name="Levati E."/>
            <person name="Barry K.W."/>
            <person name="Belfiori B."/>
            <person name="Cichocki N."/>
            <person name="Clum A."/>
            <person name="Dockter R.B."/>
            <person name="Fauchery L."/>
            <person name="Guy J."/>
            <person name="Iotti M."/>
            <person name="Le Tacon F."/>
            <person name="Lindquist E.A."/>
            <person name="Lipzen A."/>
            <person name="Malagnac F."/>
            <person name="Mello A."/>
            <person name="Molinier V."/>
            <person name="Miyauchi S."/>
            <person name="Poulain J."/>
            <person name="Riccioni C."/>
            <person name="Rubini A."/>
            <person name="Sitrit Y."/>
            <person name="Splivallo R."/>
            <person name="Traeger S."/>
            <person name="Wang M."/>
            <person name="Zifcakova L."/>
            <person name="Wipf D."/>
            <person name="Zambonelli A."/>
            <person name="Paolocci F."/>
            <person name="Nowrousian M."/>
            <person name="Ottonello S."/>
            <person name="Baldrian P."/>
            <person name="Spatafora J.W."/>
            <person name="Henrissat B."/>
            <person name="Nagy L.G."/>
            <person name="Aury J.M."/>
            <person name="Wincker P."/>
            <person name="Grigoriev I.V."/>
            <person name="Bonfante P."/>
            <person name="Martin F.M."/>
        </authorList>
    </citation>
    <scope>NUCLEOTIDE SEQUENCE [LARGE SCALE GENOMIC DNA]</scope>
    <source>
        <strain evidence="2 3">120613-1</strain>
    </source>
</reference>
<feature type="signal peptide" evidence="1">
    <location>
        <begin position="1"/>
        <end position="22"/>
    </location>
</feature>
<accession>A0A3N4IU64</accession>
<dbReference type="AlphaFoldDB" id="A0A3N4IU64"/>
<keyword evidence="3" id="KW-1185">Reference proteome</keyword>
<evidence type="ECO:0000313" key="3">
    <source>
        <dbReference type="Proteomes" id="UP000276215"/>
    </source>
</evidence>
<name>A0A3N4IU64_9PEZI</name>
<protein>
    <submittedName>
        <fullName evidence="2">Uncharacterized protein</fullName>
    </submittedName>
</protein>
<dbReference type="STRING" id="1336337.A0A3N4IU64"/>
<sequence length="118" mass="13731">MHGVWAISDALLGLMSWRSTLVQLELCQLFDAPPENWFNRKFVDEIQTRFDEKLESMVETLQLVHNPLHIFLLQKSVYNVSSYKYCCVAHQASSFAMWTVHNPNAVLVLAEETEEMNR</sequence>
<feature type="chain" id="PRO_5018062976" evidence="1">
    <location>
        <begin position="23"/>
        <end position="118"/>
    </location>
</feature>
<evidence type="ECO:0000256" key="1">
    <source>
        <dbReference type="SAM" id="SignalP"/>
    </source>
</evidence>
<organism evidence="2 3">
    <name type="scientific">Choiromyces venosus 120613-1</name>
    <dbReference type="NCBI Taxonomy" id="1336337"/>
    <lineage>
        <taxon>Eukaryota</taxon>
        <taxon>Fungi</taxon>
        <taxon>Dikarya</taxon>
        <taxon>Ascomycota</taxon>
        <taxon>Pezizomycotina</taxon>
        <taxon>Pezizomycetes</taxon>
        <taxon>Pezizales</taxon>
        <taxon>Tuberaceae</taxon>
        <taxon>Choiromyces</taxon>
    </lineage>
</organism>
<keyword evidence="1" id="KW-0732">Signal</keyword>
<dbReference type="Proteomes" id="UP000276215">
    <property type="component" value="Unassembled WGS sequence"/>
</dbReference>
<evidence type="ECO:0000313" key="2">
    <source>
        <dbReference type="EMBL" id="RPA89723.1"/>
    </source>
</evidence>